<feature type="transmembrane region" description="Helical" evidence="1">
    <location>
        <begin position="88"/>
        <end position="113"/>
    </location>
</feature>
<feature type="transmembrane region" description="Helical" evidence="1">
    <location>
        <begin position="6"/>
        <end position="39"/>
    </location>
</feature>
<dbReference type="AlphaFoldDB" id="A0A1N6DRU0"/>
<accession>A0A1N6DRU0</accession>
<dbReference type="InterPro" id="IPR039447">
    <property type="entry name" value="UreH-like_TM_dom"/>
</dbReference>
<dbReference type="Proteomes" id="UP000198461">
    <property type="component" value="Unassembled WGS sequence"/>
</dbReference>
<evidence type="ECO:0000259" key="2">
    <source>
        <dbReference type="Pfam" id="PF13386"/>
    </source>
</evidence>
<keyword evidence="1" id="KW-0472">Membrane</keyword>
<reference evidence="4" key="1">
    <citation type="submission" date="2016-11" db="EMBL/GenBank/DDBJ databases">
        <authorList>
            <person name="Varghese N."/>
            <person name="Submissions S."/>
        </authorList>
    </citation>
    <scope>NUCLEOTIDE SEQUENCE [LARGE SCALE GENOMIC DNA]</scope>
    <source>
        <strain evidence="4">DSM 17737</strain>
    </source>
</reference>
<keyword evidence="4" id="KW-1185">Reference proteome</keyword>
<dbReference type="PANTHER" id="PTHR42208">
    <property type="entry name" value="HEAVY METAL TRANSPORTER-RELATED"/>
    <property type="match status" value="1"/>
</dbReference>
<keyword evidence="1" id="KW-1133">Transmembrane helix</keyword>
<feature type="transmembrane region" description="Helical" evidence="1">
    <location>
        <begin position="208"/>
        <end position="225"/>
    </location>
</feature>
<dbReference type="STRING" id="364032.SAMN05443662_0370"/>
<name>A0A1N6DRU0_9GAMM</name>
<gene>
    <name evidence="3" type="ORF">SAMN05443662_0370</name>
</gene>
<dbReference type="PANTHER" id="PTHR42208:SF1">
    <property type="entry name" value="HEAVY METAL TRANSPORTER"/>
    <property type="match status" value="1"/>
</dbReference>
<dbReference type="EMBL" id="FSRE01000001">
    <property type="protein sequence ID" value="SIN73460.1"/>
    <property type="molecule type" value="Genomic_DNA"/>
</dbReference>
<feature type="domain" description="Urease accessory protein UreH-like transmembrane" evidence="2">
    <location>
        <begin position="9"/>
        <end position="219"/>
    </location>
</feature>
<evidence type="ECO:0000313" key="4">
    <source>
        <dbReference type="Proteomes" id="UP000198461"/>
    </source>
</evidence>
<keyword evidence="1" id="KW-0812">Transmembrane</keyword>
<proteinExistence type="predicted"/>
<sequence length="229" mass="24870">MEWTQLVSAALVGLLGGVHCLGMCGGVVGALTFGLPTTVQRQWWRMMSYQLAYNLGRITSYALAGALLGFLGSQLVSLAAFLPMQQALQVVAGVFMVALGLYLAGIWTGVVAIEQLGGRLWARLQPWAQKLTPVRSLPQAYVYGLVWGWLPCGLVYSMLIWALAAGSALQGAALMLAFGLGTLPNLMLMGVFAFFFTRLARNVWVRRTAGGLVMLFGFYQLYLAWHVSV</sequence>
<organism evidence="3 4">
    <name type="scientific">Sulfurivirga caldicuralii</name>
    <dbReference type="NCBI Taxonomy" id="364032"/>
    <lineage>
        <taxon>Bacteria</taxon>
        <taxon>Pseudomonadati</taxon>
        <taxon>Pseudomonadota</taxon>
        <taxon>Gammaproteobacteria</taxon>
        <taxon>Thiotrichales</taxon>
        <taxon>Piscirickettsiaceae</taxon>
        <taxon>Sulfurivirga</taxon>
    </lineage>
</organism>
<evidence type="ECO:0000313" key="3">
    <source>
        <dbReference type="EMBL" id="SIN73460.1"/>
    </source>
</evidence>
<dbReference type="OrthoDB" id="9798690at2"/>
<dbReference type="Pfam" id="PF13386">
    <property type="entry name" value="DsbD_2"/>
    <property type="match status" value="1"/>
</dbReference>
<feature type="transmembrane region" description="Helical" evidence="1">
    <location>
        <begin position="172"/>
        <end position="196"/>
    </location>
</feature>
<feature type="transmembrane region" description="Helical" evidence="1">
    <location>
        <begin position="140"/>
        <end position="166"/>
    </location>
</feature>
<protein>
    <recommendedName>
        <fullName evidence="2">Urease accessory protein UreH-like transmembrane domain-containing protein</fullName>
    </recommendedName>
</protein>
<dbReference type="RefSeq" id="WP_074200930.1">
    <property type="nucleotide sequence ID" value="NZ_FSRE01000001.1"/>
</dbReference>
<evidence type="ECO:0000256" key="1">
    <source>
        <dbReference type="SAM" id="Phobius"/>
    </source>
</evidence>
<feature type="transmembrane region" description="Helical" evidence="1">
    <location>
        <begin position="60"/>
        <end position="82"/>
    </location>
</feature>